<evidence type="ECO:0000313" key="2">
    <source>
        <dbReference type="EMBL" id="MCC9631486.1"/>
    </source>
</evidence>
<name>A0A9X1MRM6_9BACT</name>
<keyword evidence="3" id="KW-1185">Reference proteome</keyword>
<reference evidence="2" key="1">
    <citation type="submission" date="2021-11" db="EMBL/GenBank/DDBJ databases">
        <title>Genome sequence.</title>
        <authorList>
            <person name="Sun Q."/>
        </authorList>
    </citation>
    <scope>NUCLEOTIDE SEQUENCE</scope>
    <source>
        <strain evidence="2">JC732</strain>
    </source>
</reference>
<keyword evidence="1" id="KW-0732">Signal</keyword>
<evidence type="ECO:0000256" key="1">
    <source>
        <dbReference type="SAM" id="SignalP"/>
    </source>
</evidence>
<organism evidence="2 3">
    <name type="scientific">Blastopirellula sediminis</name>
    <dbReference type="NCBI Taxonomy" id="2894196"/>
    <lineage>
        <taxon>Bacteria</taxon>
        <taxon>Pseudomonadati</taxon>
        <taxon>Planctomycetota</taxon>
        <taxon>Planctomycetia</taxon>
        <taxon>Pirellulales</taxon>
        <taxon>Pirellulaceae</taxon>
        <taxon>Blastopirellula</taxon>
    </lineage>
</organism>
<accession>A0A9X1MRM6</accession>
<protein>
    <submittedName>
        <fullName evidence="2">Uncharacterized protein</fullName>
    </submittedName>
</protein>
<dbReference type="EMBL" id="JAJKFT010000010">
    <property type="protein sequence ID" value="MCC9631486.1"/>
    <property type="molecule type" value="Genomic_DNA"/>
</dbReference>
<dbReference type="AlphaFoldDB" id="A0A9X1MRM6"/>
<proteinExistence type="predicted"/>
<sequence>MLAKSSFRSVPFGLLVTLATLSSVTLAIAGPVNFDVGYRIACRDVTPDDYVGDEKLIEAKFVVSSLVAYEAENDLLQFVIRIESGDPRMTAVDYSPRTTLENTLTGGMQIERKKENDASLGANLTGKYDGIVSGNLSGGASRKDSITTKYELRSPVELIAASGTIHRGAGVYFKLKPARQTTLEGAKEYTCIFRVPRNWTRGLASVYCDALGEESSTLSPLDSRRNFARQTFRVALYLDIDADARRAAENYVASERMLRAATLQYRDSIEKATRHSPVDQLVSLVKHGRTSHGPKLDPSDLTRWPADELYRLPQEVQNAAADFRAAELRMRMWSDDFVSGN</sequence>
<gene>
    <name evidence="2" type="ORF">LOC68_24080</name>
</gene>
<comment type="caution">
    <text evidence="2">The sequence shown here is derived from an EMBL/GenBank/DDBJ whole genome shotgun (WGS) entry which is preliminary data.</text>
</comment>
<dbReference type="RefSeq" id="WP_230223532.1">
    <property type="nucleotide sequence ID" value="NZ_JAJKFT010000010.1"/>
</dbReference>
<feature type="signal peptide" evidence="1">
    <location>
        <begin position="1"/>
        <end position="29"/>
    </location>
</feature>
<feature type="chain" id="PRO_5040808255" evidence="1">
    <location>
        <begin position="30"/>
        <end position="341"/>
    </location>
</feature>
<evidence type="ECO:0000313" key="3">
    <source>
        <dbReference type="Proteomes" id="UP001139103"/>
    </source>
</evidence>
<dbReference type="Proteomes" id="UP001139103">
    <property type="component" value="Unassembled WGS sequence"/>
</dbReference>